<evidence type="ECO:0000256" key="1">
    <source>
        <dbReference type="ARBA" id="ARBA00001971"/>
    </source>
</evidence>
<keyword evidence="11" id="KW-0349">Heme</keyword>
<dbReference type="InterPro" id="IPR036396">
    <property type="entry name" value="Cyt_P450_sf"/>
</dbReference>
<dbReference type="PANTHER" id="PTHR24287">
    <property type="entry name" value="P450, PUTATIVE (EUROFUNG)-RELATED"/>
    <property type="match status" value="1"/>
</dbReference>
<dbReference type="PROSITE" id="PS00086">
    <property type="entry name" value="CYTOCHROME_P450"/>
    <property type="match status" value="1"/>
</dbReference>
<dbReference type="GO" id="GO:0005506">
    <property type="term" value="F:iron ion binding"/>
    <property type="evidence" value="ECO:0007669"/>
    <property type="project" value="InterPro"/>
</dbReference>
<evidence type="ECO:0000313" key="12">
    <source>
        <dbReference type="EMBL" id="QPC57088.1"/>
    </source>
</evidence>
<dbReference type="PRINTS" id="PR01239">
    <property type="entry name" value="EP450IICYP52"/>
</dbReference>
<keyword evidence="4" id="KW-0812">Transmembrane</keyword>
<gene>
    <name evidence="12" type="primary">tolB</name>
</gene>
<dbReference type="InterPro" id="IPR017972">
    <property type="entry name" value="Cyt_P450_CS"/>
</dbReference>
<dbReference type="Gene3D" id="1.10.630.10">
    <property type="entry name" value="Cytochrome P450"/>
    <property type="match status" value="1"/>
</dbReference>
<proteinExistence type="inferred from homology"/>
<organism evidence="12">
    <name type="scientific">Tolypocladium sp. 49Y</name>
    <dbReference type="NCBI Taxonomy" id="2789198"/>
    <lineage>
        <taxon>Eukaryota</taxon>
        <taxon>Fungi</taxon>
        <taxon>Dikarya</taxon>
        <taxon>Ascomycota</taxon>
        <taxon>Pezizomycotina</taxon>
        <taxon>Sordariomycetes</taxon>
        <taxon>Hypocreomycetidae</taxon>
        <taxon>Hypocreales</taxon>
        <taxon>Ophiocordycipitaceae</taxon>
        <taxon>Tolypocladium</taxon>
    </lineage>
</organism>
<name>A0A7S8CVL5_9HYPO</name>
<dbReference type="InterPro" id="IPR001128">
    <property type="entry name" value="Cyt_P450"/>
</dbReference>
<dbReference type="PANTHER" id="PTHR24287:SF18">
    <property type="entry name" value="CYTOCHROME P450 MONOOXYGENASE APDE-RELATED"/>
    <property type="match status" value="1"/>
</dbReference>
<keyword evidence="7 11" id="KW-0560">Oxidoreductase</keyword>
<evidence type="ECO:0000256" key="2">
    <source>
        <dbReference type="ARBA" id="ARBA00004167"/>
    </source>
</evidence>
<dbReference type="GO" id="GO:0016712">
    <property type="term" value="F:oxidoreductase activity, acting on paired donors, with incorporation or reduction of molecular oxygen, reduced flavin or flavoprotein as one donor, and incorporation of one atom of oxygen"/>
    <property type="evidence" value="ECO:0007669"/>
    <property type="project" value="InterPro"/>
</dbReference>
<keyword evidence="8 11" id="KW-0408">Iron</keyword>
<sequence>MALAQWDFEFPNVVPKWSYLFYIVVLYIVGASAHSNITRSWVEWRKGYGSIPRYPQKVPIMGFDIAISMAKSLKNHTFLLWLRHLHETGPGKAKTFTIDFLGRHVIHTIEPENMKALSATVWKDFGVEPLRRKSGASMPFADKGVNTTDGHDWVFSRFLIKPYFLREAFSNTDRLKVHTDNLLSLIPLDGSTFDMQTLMQRWFLDASTNFLFGESISCLLYPERAEIAWAMTDVLRGLRLRLQMSKWLWMFKWKFWLDATAIVHEFIDRQVDKAYQERAEKEKAKASGATPSESSFGIELKPERTDLLWSMVGNVPEDRERLRSEMLLLFVPNNDTTSIFISNVFWNLARHPEVYAKVREEVLSIGEDAPLTYETLRSFKYLDAVLNETHRLYPNGIMQVRYCIKDTTLPLGGGKDGKSPIFVRKGDVVQVNKNVMQRDKDVWGEDADEFKPERWFGFRPYWNFVPFGGGPRRCPAQLLVTTEACYVISRFCRRFKAIENRDSKGYVPVMRAGPVNTNGVKIAVTPA</sequence>
<dbReference type="GO" id="GO:0020037">
    <property type="term" value="F:heme binding"/>
    <property type="evidence" value="ECO:0007669"/>
    <property type="project" value="InterPro"/>
</dbReference>
<reference evidence="12" key="2">
    <citation type="submission" date="2020-03" db="EMBL/GenBank/DDBJ databases">
        <authorList>
            <person name="Zhang W.-Y."/>
            <person name="Yu Y."/>
            <person name="Zhong Y."/>
            <person name="Shi D.-F."/>
            <person name="Tang X.-L."/>
            <person name="Wang Y.-H."/>
            <person name="Chen G.-D."/>
            <person name="Zhang H.-P."/>
            <person name="Liu C.-L."/>
            <person name="Gao H."/>
            <person name="Hu D."/>
            <person name="Yao X.-S."/>
        </authorList>
    </citation>
    <scope>NUCLEOTIDE SEQUENCE</scope>
    <source>
        <strain evidence="12">49Y</strain>
    </source>
</reference>
<dbReference type="InterPro" id="IPR002974">
    <property type="entry name" value="Cyt_P450_E_CYP52_ascomycetes"/>
</dbReference>
<evidence type="ECO:0000256" key="10">
    <source>
        <dbReference type="ARBA" id="ARBA00023136"/>
    </source>
</evidence>
<evidence type="ECO:0000256" key="9">
    <source>
        <dbReference type="ARBA" id="ARBA00023033"/>
    </source>
</evidence>
<dbReference type="EMBL" id="MT127616">
    <property type="protein sequence ID" value="QPC57088.1"/>
    <property type="molecule type" value="Genomic_DNA"/>
</dbReference>
<accession>A0A7S8CVL5</accession>
<keyword evidence="6" id="KW-1133">Transmembrane helix</keyword>
<comment type="subcellular location">
    <subcellularLocation>
        <location evidence="2">Membrane</location>
        <topology evidence="2">Single-pass membrane protein</topology>
    </subcellularLocation>
</comment>
<comment type="cofactor">
    <cofactor evidence="1">
        <name>heme</name>
        <dbReference type="ChEBI" id="CHEBI:30413"/>
    </cofactor>
</comment>
<evidence type="ECO:0000256" key="11">
    <source>
        <dbReference type="RuleBase" id="RU000461"/>
    </source>
</evidence>
<keyword evidence="10" id="KW-0472">Membrane</keyword>
<evidence type="ECO:0000256" key="3">
    <source>
        <dbReference type="ARBA" id="ARBA00010617"/>
    </source>
</evidence>
<evidence type="ECO:0000256" key="7">
    <source>
        <dbReference type="ARBA" id="ARBA00023002"/>
    </source>
</evidence>
<keyword evidence="5 11" id="KW-0479">Metal-binding</keyword>
<dbReference type="GO" id="GO:0016020">
    <property type="term" value="C:membrane"/>
    <property type="evidence" value="ECO:0007669"/>
    <property type="project" value="UniProtKB-SubCell"/>
</dbReference>
<protein>
    <submittedName>
        <fullName evidence="12">Cytochrome P450</fullName>
    </submittedName>
</protein>
<evidence type="ECO:0000256" key="6">
    <source>
        <dbReference type="ARBA" id="ARBA00022989"/>
    </source>
</evidence>
<reference evidence="12" key="1">
    <citation type="journal article" date="2020" name="J. Nat. Prod.">
        <title>4-Hydroxy Pyridones from Heterologous Expression and Cultivation of the Native Host.</title>
        <authorList>
            <person name="Zhang W.Y."/>
            <person name="Zhong Y."/>
            <person name="Yu Y."/>
            <person name="Shi D.F."/>
            <person name="Huang H.Y."/>
            <person name="Tang X.L."/>
            <person name="Wang Y.H."/>
            <person name="Chen G.D."/>
            <person name="Zhang H.P."/>
            <person name="Liu C.L."/>
            <person name="Hu D."/>
            <person name="Gao H."/>
            <person name="Yao X.S."/>
        </authorList>
    </citation>
    <scope>NUCLEOTIDE SEQUENCE</scope>
    <source>
        <strain evidence="12">49Y</strain>
    </source>
</reference>
<evidence type="ECO:0000256" key="4">
    <source>
        <dbReference type="ARBA" id="ARBA00022692"/>
    </source>
</evidence>
<comment type="similarity">
    <text evidence="3 11">Belongs to the cytochrome P450 family.</text>
</comment>
<dbReference type="Pfam" id="PF00067">
    <property type="entry name" value="p450"/>
    <property type="match status" value="1"/>
</dbReference>
<dbReference type="AlphaFoldDB" id="A0A7S8CVL5"/>
<keyword evidence="9 11" id="KW-0503">Monooxygenase</keyword>
<dbReference type="InterPro" id="IPR047146">
    <property type="entry name" value="Cyt_P450_E_CYP52_fungi"/>
</dbReference>
<evidence type="ECO:0000256" key="8">
    <source>
        <dbReference type="ARBA" id="ARBA00023004"/>
    </source>
</evidence>
<dbReference type="CDD" id="cd11063">
    <property type="entry name" value="CYP52"/>
    <property type="match status" value="1"/>
</dbReference>
<evidence type="ECO:0000256" key="5">
    <source>
        <dbReference type="ARBA" id="ARBA00022723"/>
    </source>
</evidence>
<dbReference type="SUPFAM" id="SSF48264">
    <property type="entry name" value="Cytochrome P450"/>
    <property type="match status" value="1"/>
</dbReference>